<gene>
    <name evidence="2" type="ORF">BJI46_10470</name>
</gene>
<dbReference type="EMBL" id="MKKK01000011">
    <property type="protein sequence ID" value="OEY97301.1"/>
    <property type="molecule type" value="Genomic_DNA"/>
</dbReference>
<proteinExistence type="predicted"/>
<feature type="signal peptide" evidence="1">
    <location>
        <begin position="1"/>
        <end position="23"/>
    </location>
</feature>
<dbReference type="SUPFAM" id="SSF56935">
    <property type="entry name" value="Porins"/>
    <property type="match status" value="1"/>
</dbReference>
<dbReference type="RefSeq" id="WP_070069229.1">
    <property type="nucleotide sequence ID" value="NZ_MKKK01000011.1"/>
</dbReference>
<dbReference type="STRING" id="1262585.BJI46_10470"/>
<keyword evidence="1" id="KW-0732">Signal</keyword>
<reference evidence="2 3" key="1">
    <citation type="submission" date="2016-09" db="EMBL/GenBank/DDBJ databases">
        <authorList>
            <person name="Capua I."/>
            <person name="De Benedictis P."/>
            <person name="Joannis T."/>
            <person name="Lombin L.H."/>
            <person name="Cattoli G."/>
        </authorList>
    </citation>
    <scope>NUCLEOTIDE SEQUENCE [LARGE SCALE GENOMIC DNA]</scope>
    <source>
        <strain evidence="2 3">ANC 4671</strain>
    </source>
</reference>
<protein>
    <recommendedName>
        <fullName evidence="4">Porin</fullName>
    </recommendedName>
</protein>
<dbReference type="AlphaFoldDB" id="A0A1E7RD86"/>
<dbReference type="Gene3D" id="2.40.160.10">
    <property type="entry name" value="Porin"/>
    <property type="match status" value="1"/>
</dbReference>
<evidence type="ECO:0000313" key="3">
    <source>
        <dbReference type="Proteomes" id="UP000185895"/>
    </source>
</evidence>
<evidence type="ECO:0000313" key="2">
    <source>
        <dbReference type="EMBL" id="OEY97301.1"/>
    </source>
</evidence>
<dbReference type="Proteomes" id="UP000185895">
    <property type="component" value="Unassembled WGS sequence"/>
</dbReference>
<evidence type="ECO:0008006" key="4">
    <source>
        <dbReference type="Google" id="ProtNLM"/>
    </source>
</evidence>
<keyword evidence="3" id="KW-1185">Reference proteome</keyword>
<name>A0A1E7RD86_9GAMM</name>
<dbReference type="InterPro" id="IPR023614">
    <property type="entry name" value="Porin_dom_sf"/>
</dbReference>
<feature type="chain" id="PRO_5009201483" description="Porin" evidence="1">
    <location>
        <begin position="24"/>
        <end position="389"/>
    </location>
</feature>
<sequence length="389" mass="43213">MKKIYSRCSAGLLGCTLAVPCFAGITFGDVNDKTGELSISGYVRAKYQDKNYGSDNDHKIQFDAAKINLDYDSANIFGHVEYRCYQYDTLCDFSTLVDGYLGYRFSPKQNLTIGIQPVPFGVARFWESTLYGGINNTMGLEDAHNLGVNYHHEIASTKIDMAYFATDGGHYVGDSLDSARYTANFVKSSDPTKSTLSEKNMWIARVSQDLKFIAAPDLKINVGGSYWYSDIENKSAGLTGSRQAWALFSSVGYDNLAFTLTGGKNSVNNKDLNNQDYSVMGSYDGEYDVANKGYFYTADVRYVLKDVYKDGLNITPYLTYSSYIKDVSGAKDSSRNFIGASFDYKKVSLVAEYIFAKNDPFIGGSSSALAQGDNNKTNRLLNLTLFYYF</sequence>
<accession>A0A1E7RD86</accession>
<evidence type="ECO:0000256" key="1">
    <source>
        <dbReference type="SAM" id="SignalP"/>
    </source>
</evidence>
<comment type="caution">
    <text evidence="2">The sequence shown here is derived from an EMBL/GenBank/DDBJ whole genome shotgun (WGS) entry which is preliminary data.</text>
</comment>
<organism evidence="2 3">
    <name type="scientific">Acinetobacter qingfengensis</name>
    <dbReference type="NCBI Taxonomy" id="1262585"/>
    <lineage>
        <taxon>Bacteria</taxon>
        <taxon>Pseudomonadati</taxon>
        <taxon>Pseudomonadota</taxon>
        <taxon>Gammaproteobacteria</taxon>
        <taxon>Moraxellales</taxon>
        <taxon>Moraxellaceae</taxon>
        <taxon>Acinetobacter</taxon>
    </lineage>
</organism>